<dbReference type="EMBL" id="CP000733">
    <property type="protein sequence ID" value="ABS77111.1"/>
    <property type="molecule type" value="Genomic_DNA"/>
</dbReference>
<dbReference type="UniPathway" id="UPA00074">
    <property type="reaction ID" value="UER00131"/>
</dbReference>
<evidence type="ECO:0000256" key="4">
    <source>
        <dbReference type="ARBA" id="ARBA00016460"/>
    </source>
</evidence>
<keyword evidence="8 11" id="KW-0067">ATP-binding</keyword>
<dbReference type="GO" id="GO:0005829">
    <property type="term" value="C:cytosol"/>
    <property type="evidence" value="ECO:0007669"/>
    <property type="project" value="TreeGrafter"/>
</dbReference>
<dbReference type="FunFam" id="3.30.200.20:FF:000086">
    <property type="entry name" value="Phosphoribosylaminoimidazole-succinocarboxamide synthase"/>
    <property type="match status" value="1"/>
</dbReference>
<dbReference type="Gene3D" id="3.30.200.20">
    <property type="entry name" value="Phosphorylase Kinase, domain 1"/>
    <property type="match status" value="1"/>
</dbReference>
<evidence type="ECO:0000313" key="13">
    <source>
        <dbReference type="EMBL" id="ABS77111.1"/>
    </source>
</evidence>
<gene>
    <name evidence="11 13" type="primary">purC</name>
    <name evidence="13" type="ordered locus">CBUD_1304</name>
</gene>
<dbReference type="SUPFAM" id="SSF56104">
    <property type="entry name" value="SAICAR synthase-like"/>
    <property type="match status" value="1"/>
</dbReference>
<evidence type="ECO:0000256" key="1">
    <source>
        <dbReference type="ARBA" id="ARBA00004672"/>
    </source>
</evidence>
<evidence type="ECO:0000256" key="11">
    <source>
        <dbReference type="HAMAP-Rule" id="MF_00137"/>
    </source>
</evidence>
<sequence>MMNPSKRKLLYSGKVKSMYETDEPGFLIAEFRDDTTAFDGEKHEKLARKGVINNQINAHIMQALKDAGILTHFESVLSPNESLVRRLKMIPLECVVRNIAAGSLCRRLGIESGLRLNPPLYELFLKNDALHDPMINENHALSFGWATQAQLDRMKELSFKINNVLFALFSNVNLILVDAKYEFGVSDDEIYLGDEISPDSCRIWDAKTKEPLDKDRFRKDMGRVVESYEEIAHRFQIKLS</sequence>
<organism evidence="13 14">
    <name type="scientific">Coxiella burnetii (strain Dugway 5J108-111)</name>
    <dbReference type="NCBI Taxonomy" id="434922"/>
    <lineage>
        <taxon>Bacteria</taxon>
        <taxon>Pseudomonadati</taxon>
        <taxon>Pseudomonadota</taxon>
        <taxon>Gammaproteobacteria</taxon>
        <taxon>Legionellales</taxon>
        <taxon>Coxiellaceae</taxon>
        <taxon>Coxiella</taxon>
    </lineage>
</organism>
<evidence type="ECO:0000256" key="9">
    <source>
        <dbReference type="ARBA" id="ARBA00030409"/>
    </source>
</evidence>
<dbReference type="FunFam" id="3.30.470.20:FF:000006">
    <property type="entry name" value="Phosphoribosylaminoimidazole-succinocarboxamide synthase"/>
    <property type="match status" value="1"/>
</dbReference>
<evidence type="ECO:0000256" key="3">
    <source>
        <dbReference type="ARBA" id="ARBA00012217"/>
    </source>
</evidence>
<evidence type="ECO:0000256" key="5">
    <source>
        <dbReference type="ARBA" id="ARBA00022598"/>
    </source>
</evidence>
<dbReference type="Pfam" id="PF01259">
    <property type="entry name" value="SAICAR_synt"/>
    <property type="match status" value="1"/>
</dbReference>
<evidence type="ECO:0000259" key="12">
    <source>
        <dbReference type="Pfam" id="PF01259"/>
    </source>
</evidence>
<dbReference type="InterPro" id="IPR018236">
    <property type="entry name" value="SAICAR_synthetase_CS"/>
</dbReference>
<evidence type="ECO:0000256" key="6">
    <source>
        <dbReference type="ARBA" id="ARBA00022741"/>
    </source>
</evidence>
<dbReference type="HAMAP" id="MF_00137">
    <property type="entry name" value="SAICAR_synth"/>
    <property type="match status" value="1"/>
</dbReference>
<keyword evidence="6 11" id="KW-0547">Nucleotide-binding</keyword>
<protein>
    <recommendedName>
        <fullName evidence="4 11">Phosphoribosylaminoimidazole-succinocarboxamide synthase</fullName>
        <ecNumber evidence="3 11">6.3.2.6</ecNumber>
    </recommendedName>
    <alternativeName>
        <fullName evidence="9 11">SAICAR synthetase</fullName>
    </alternativeName>
</protein>
<name>A9KFR8_COXBN</name>
<reference evidence="13 14" key="1">
    <citation type="journal article" date="2009" name="Infect. Immun.">
        <title>Comparative genomics reveal extensive transposon-mediated genomic plasticity and diversity among potential effector proteins within the genus Coxiella.</title>
        <authorList>
            <person name="Beare P.A."/>
            <person name="Unsworth N."/>
            <person name="Andoh M."/>
            <person name="Voth D.E."/>
            <person name="Omsland A."/>
            <person name="Gilk S.D."/>
            <person name="Williams K.P."/>
            <person name="Sobral B.W."/>
            <person name="Kupko J.J.III."/>
            <person name="Porcella S.F."/>
            <person name="Samuel J.E."/>
            <person name="Heinzen R.A."/>
        </authorList>
    </citation>
    <scope>NUCLEOTIDE SEQUENCE [LARGE SCALE GENOMIC DNA]</scope>
    <source>
        <strain evidence="13 14">Dugway 5J108-111</strain>
    </source>
</reference>
<comment type="pathway">
    <text evidence="1 11">Purine metabolism; IMP biosynthesis via de novo pathway; 5-amino-1-(5-phospho-D-ribosyl)imidazole-4-carboxamide from 5-amino-1-(5-phospho-D-ribosyl)imidazole-4-carboxylate: step 1/2.</text>
</comment>
<dbReference type="InterPro" id="IPR028923">
    <property type="entry name" value="SAICAR_synt/ADE2_N"/>
</dbReference>
<dbReference type="HOGENOM" id="CLU_061495_2_0_6"/>
<keyword evidence="5 11" id="KW-0436">Ligase</keyword>
<comment type="similarity">
    <text evidence="2 11">Belongs to the SAICAR synthetase family.</text>
</comment>
<evidence type="ECO:0000256" key="2">
    <source>
        <dbReference type="ARBA" id="ARBA00010190"/>
    </source>
</evidence>
<dbReference type="InterPro" id="IPR033934">
    <property type="entry name" value="SAICAR_synt_PurC"/>
</dbReference>
<proteinExistence type="inferred from homology"/>
<comment type="catalytic activity">
    <reaction evidence="10 11">
        <text>5-amino-1-(5-phospho-D-ribosyl)imidazole-4-carboxylate + L-aspartate + ATP = (2S)-2-[5-amino-1-(5-phospho-beta-D-ribosyl)imidazole-4-carboxamido]succinate + ADP + phosphate + 2 H(+)</text>
        <dbReference type="Rhea" id="RHEA:22628"/>
        <dbReference type="ChEBI" id="CHEBI:15378"/>
        <dbReference type="ChEBI" id="CHEBI:29991"/>
        <dbReference type="ChEBI" id="CHEBI:30616"/>
        <dbReference type="ChEBI" id="CHEBI:43474"/>
        <dbReference type="ChEBI" id="CHEBI:58443"/>
        <dbReference type="ChEBI" id="CHEBI:77657"/>
        <dbReference type="ChEBI" id="CHEBI:456216"/>
        <dbReference type="EC" id="6.3.2.6"/>
    </reaction>
</comment>
<dbReference type="CDD" id="cd01415">
    <property type="entry name" value="SAICAR_synt_PurC"/>
    <property type="match status" value="1"/>
</dbReference>
<dbReference type="GO" id="GO:0004639">
    <property type="term" value="F:phosphoribosylaminoimidazolesuccinocarboxamide synthase activity"/>
    <property type="evidence" value="ECO:0007669"/>
    <property type="project" value="UniProtKB-UniRule"/>
</dbReference>
<dbReference type="PROSITE" id="PS01058">
    <property type="entry name" value="SAICAR_SYNTHETASE_2"/>
    <property type="match status" value="1"/>
</dbReference>
<evidence type="ECO:0000313" key="14">
    <source>
        <dbReference type="Proteomes" id="UP000008555"/>
    </source>
</evidence>
<evidence type="ECO:0000256" key="8">
    <source>
        <dbReference type="ARBA" id="ARBA00022840"/>
    </source>
</evidence>
<accession>A9KFR8</accession>
<evidence type="ECO:0000256" key="7">
    <source>
        <dbReference type="ARBA" id="ARBA00022755"/>
    </source>
</evidence>
<dbReference type="PANTHER" id="PTHR43599">
    <property type="entry name" value="MULTIFUNCTIONAL PROTEIN ADE2"/>
    <property type="match status" value="1"/>
</dbReference>
<dbReference type="NCBIfam" id="TIGR00081">
    <property type="entry name" value="purC"/>
    <property type="match status" value="1"/>
</dbReference>
<dbReference type="EC" id="6.3.2.6" evidence="3 11"/>
<evidence type="ECO:0000256" key="10">
    <source>
        <dbReference type="ARBA" id="ARBA00048475"/>
    </source>
</evidence>
<dbReference type="GO" id="GO:0009236">
    <property type="term" value="P:cobalamin biosynthetic process"/>
    <property type="evidence" value="ECO:0007669"/>
    <property type="project" value="InterPro"/>
</dbReference>
<dbReference type="InterPro" id="IPR001636">
    <property type="entry name" value="SAICAR_synth"/>
</dbReference>
<dbReference type="PANTHER" id="PTHR43599:SF3">
    <property type="entry name" value="SI:DKEY-6E2.2"/>
    <property type="match status" value="1"/>
</dbReference>
<dbReference type="Proteomes" id="UP000008555">
    <property type="component" value="Chromosome"/>
</dbReference>
<dbReference type="GO" id="GO:0006189">
    <property type="term" value="P:'de novo' IMP biosynthetic process"/>
    <property type="evidence" value="ECO:0007669"/>
    <property type="project" value="UniProtKB-UniRule"/>
</dbReference>
<dbReference type="InterPro" id="IPR050089">
    <property type="entry name" value="SAICAR_synthetase"/>
</dbReference>
<dbReference type="GO" id="GO:0005524">
    <property type="term" value="F:ATP binding"/>
    <property type="evidence" value="ECO:0007669"/>
    <property type="project" value="UniProtKB-KW"/>
</dbReference>
<dbReference type="RefSeq" id="WP_005772557.1">
    <property type="nucleotide sequence ID" value="NC_009727.1"/>
</dbReference>
<dbReference type="KEGG" id="cbd:CBUD_1304"/>
<dbReference type="PROSITE" id="PS01057">
    <property type="entry name" value="SAICAR_SYNTHETASE_1"/>
    <property type="match status" value="1"/>
</dbReference>
<feature type="domain" description="SAICAR synthetase/ADE2 N-terminal" evidence="12">
    <location>
        <begin position="9"/>
        <end position="234"/>
    </location>
</feature>
<keyword evidence="7 11" id="KW-0658">Purine biosynthesis</keyword>
<dbReference type="AlphaFoldDB" id="A9KFR8"/>
<dbReference type="Gene3D" id="3.30.470.20">
    <property type="entry name" value="ATP-grasp fold, B domain"/>
    <property type="match status" value="1"/>
</dbReference>